<reference evidence="2" key="1">
    <citation type="submission" date="2021-01" db="EMBL/GenBank/DDBJ databases">
        <authorList>
            <person name="Corre E."/>
            <person name="Pelletier E."/>
            <person name="Niang G."/>
            <person name="Scheremetjew M."/>
            <person name="Finn R."/>
            <person name="Kale V."/>
            <person name="Holt S."/>
            <person name="Cochrane G."/>
            <person name="Meng A."/>
            <person name="Brown T."/>
            <person name="Cohen L."/>
        </authorList>
    </citation>
    <scope>NUCLEOTIDE SEQUENCE</scope>
    <source>
        <strain evidence="2">CCMP1381</strain>
    </source>
</reference>
<organism evidence="2">
    <name type="scientific">Octactis speculum</name>
    <dbReference type="NCBI Taxonomy" id="3111310"/>
    <lineage>
        <taxon>Eukaryota</taxon>
        <taxon>Sar</taxon>
        <taxon>Stramenopiles</taxon>
        <taxon>Ochrophyta</taxon>
        <taxon>Dictyochophyceae</taxon>
        <taxon>Dictyochales</taxon>
        <taxon>Dictyochaceae</taxon>
        <taxon>Octactis</taxon>
    </lineage>
</organism>
<accession>A0A7S2FDI4</accession>
<dbReference type="GO" id="GO:0008146">
    <property type="term" value="F:sulfotransferase activity"/>
    <property type="evidence" value="ECO:0007669"/>
    <property type="project" value="InterPro"/>
</dbReference>
<proteinExistence type="predicted"/>
<dbReference type="PANTHER" id="PTHR10605">
    <property type="entry name" value="HEPARAN SULFATE SULFOTRANSFERASE"/>
    <property type="match status" value="1"/>
</dbReference>
<dbReference type="EMBL" id="HBGS01011244">
    <property type="protein sequence ID" value="CAD9387927.1"/>
    <property type="molecule type" value="Transcribed_RNA"/>
</dbReference>
<dbReference type="SUPFAM" id="SSF52540">
    <property type="entry name" value="P-loop containing nucleoside triphosphate hydrolases"/>
    <property type="match status" value="1"/>
</dbReference>
<dbReference type="PANTHER" id="PTHR10605:SF56">
    <property type="entry name" value="BIFUNCTIONAL HEPARAN SULFATE N-DEACETYLASE_N-SULFOTRANSFERASE"/>
    <property type="match status" value="1"/>
</dbReference>
<evidence type="ECO:0008006" key="3">
    <source>
        <dbReference type="Google" id="ProtNLM"/>
    </source>
</evidence>
<keyword evidence="1" id="KW-0808">Transferase</keyword>
<dbReference type="AlphaFoldDB" id="A0A7S2FDI4"/>
<dbReference type="InterPro" id="IPR027417">
    <property type="entry name" value="P-loop_NTPase"/>
</dbReference>
<dbReference type="Gene3D" id="3.40.50.300">
    <property type="entry name" value="P-loop containing nucleotide triphosphate hydrolases"/>
    <property type="match status" value="1"/>
</dbReference>
<protein>
    <recommendedName>
        <fullName evidence="3">Sulfotransferase domain-containing protein</fullName>
    </recommendedName>
</protein>
<gene>
    <name evidence="2" type="ORF">DSPE1174_LOCUS5921</name>
</gene>
<name>A0A7S2FDI4_9STRA</name>
<dbReference type="InterPro" id="IPR037359">
    <property type="entry name" value="NST/OST"/>
</dbReference>
<evidence type="ECO:0000313" key="2">
    <source>
        <dbReference type="EMBL" id="CAD9387927.1"/>
    </source>
</evidence>
<evidence type="ECO:0000256" key="1">
    <source>
        <dbReference type="ARBA" id="ARBA00022679"/>
    </source>
</evidence>
<sequence length="391" mass="43744">MMPSASTGTWARPRTLVIAGAALCLVGVAVIRAPNTLTGGLSSLASQEDFGETSPLCYNGRVAPTLFVVGCQKCGTTSLWEDAINHIYGLTTGMYKEHHYWHDGDTRYVDGTLDNYVLDFPGCNDLDEPRLSSDKIIGADFDPQMSYEDVPGAIKTAYGDAFGNGVWNKLNFVSILRDPVNRTLSYFYHALDEGWLDVTDCDDCCDSWWISDSCNCSEWGYQNKYCCTEKLTFEQRMATCNTTFDHWVDVQLDRVDTCLSKGLQLWPDCGDAGLFASLYVYQIENFLEHFHANQFTIIPFELYTNDADTAVGALANISGNAYEKMSFTAEDVNTASEQGRSYSNMLPETNEKLIAFFEPYNQLLYEFVEKMKLRVIGGDTTNFLHTQSGDL</sequence>